<reference evidence="4" key="1">
    <citation type="journal article" date="2019" name="Int. J. Syst. Evol. Microbiol.">
        <title>The Global Catalogue of Microorganisms (GCM) 10K type strain sequencing project: providing services to taxonomists for standard genome sequencing and annotation.</title>
        <authorList>
            <consortium name="The Broad Institute Genomics Platform"/>
            <consortium name="The Broad Institute Genome Sequencing Center for Infectious Disease"/>
            <person name="Wu L."/>
            <person name="Ma J."/>
        </authorList>
    </citation>
    <scope>NUCLEOTIDE SEQUENCE [LARGE SCALE GENOMIC DNA]</scope>
    <source>
        <strain evidence="4">JCM 16902</strain>
    </source>
</reference>
<keyword evidence="4" id="KW-1185">Reference proteome</keyword>
<evidence type="ECO:0000256" key="1">
    <source>
        <dbReference type="SAM" id="MobiDB-lite"/>
    </source>
</evidence>
<gene>
    <name evidence="3" type="ORF">GCM10022223_43570</name>
</gene>
<evidence type="ECO:0000313" key="4">
    <source>
        <dbReference type="Proteomes" id="UP001501074"/>
    </source>
</evidence>
<dbReference type="EMBL" id="BAAAZO010000008">
    <property type="protein sequence ID" value="GAA3621915.1"/>
    <property type="molecule type" value="Genomic_DNA"/>
</dbReference>
<dbReference type="RefSeq" id="WP_231486951.1">
    <property type="nucleotide sequence ID" value="NZ_BAAAZO010000008.1"/>
</dbReference>
<dbReference type="Pfam" id="PF04149">
    <property type="entry name" value="DUF397"/>
    <property type="match status" value="1"/>
</dbReference>
<accession>A0ABP7A0K4</accession>
<feature type="region of interest" description="Disordered" evidence="1">
    <location>
        <begin position="1"/>
        <end position="20"/>
    </location>
</feature>
<dbReference type="Proteomes" id="UP001501074">
    <property type="component" value="Unassembled WGS sequence"/>
</dbReference>
<dbReference type="InterPro" id="IPR007278">
    <property type="entry name" value="DUF397"/>
</dbReference>
<sequence length="68" mass="7344">MKDQDDDWIKATASNGGGDCVQMRRASETVQVRDSKLGSSSPVHSLNRAGFATWLASAKSGEFDLLSR</sequence>
<feature type="domain" description="DUF397" evidence="2">
    <location>
        <begin position="7"/>
        <end position="59"/>
    </location>
</feature>
<evidence type="ECO:0000259" key="2">
    <source>
        <dbReference type="Pfam" id="PF04149"/>
    </source>
</evidence>
<organism evidence="3 4">
    <name type="scientific">Kineosporia mesophila</name>
    <dbReference type="NCBI Taxonomy" id="566012"/>
    <lineage>
        <taxon>Bacteria</taxon>
        <taxon>Bacillati</taxon>
        <taxon>Actinomycetota</taxon>
        <taxon>Actinomycetes</taxon>
        <taxon>Kineosporiales</taxon>
        <taxon>Kineosporiaceae</taxon>
        <taxon>Kineosporia</taxon>
    </lineage>
</organism>
<name>A0ABP7A0K4_9ACTN</name>
<protein>
    <recommendedName>
        <fullName evidence="2">DUF397 domain-containing protein</fullName>
    </recommendedName>
</protein>
<evidence type="ECO:0000313" key="3">
    <source>
        <dbReference type="EMBL" id="GAA3621915.1"/>
    </source>
</evidence>
<proteinExistence type="predicted"/>
<comment type="caution">
    <text evidence="3">The sequence shown here is derived from an EMBL/GenBank/DDBJ whole genome shotgun (WGS) entry which is preliminary data.</text>
</comment>